<protein>
    <submittedName>
        <fullName evidence="1">Uncharacterized protein</fullName>
    </submittedName>
</protein>
<accession>A0AAU9RDH0</accession>
<feature type="non-terminal residue" evidence="1">
    <location>
        <position position="131"/>
    </location>
</feature>
<dbReference type="Proteomes" id="UP000836841">
    <property type="component" value="Chromosome 1"/>
</dbReference>
<dbReference type="PANTHER" id="PTHR31871:SF42">
    <property type="entry name" value="LOB DOMAIN-CONTAINING PROTEIN"/>
    <property type="match status" value="1"/>
</dbReference>
<dbReference type="PANTHER" id="PTHR31871">
    <property type="entry name" value="OS02G0137100 PROTEIN"/>
    <property type="match status" value="1"/>
</dbReference>
<sequence length="131" mass="15650">EKIEICIKKYMNLEQTMTYLHENHQITHNNTRTIWERLQRGNPDFFKEYYKRCEVARQITQFNGLLAQQVYLMNKFREIELRDTTAPEHQFATLLLPEQPAKSESWINLDFGDGYTNNNGSDPTYDLQKKT</sequence>
<keyword evidence="2" id="KW-1185">Reference proteome</keyword>
<evidence type="ECO:0000313" key="2">
    <source>
        <dbReference type="Proteomes" id="UP000836841"/>
    </source>
</evidence>
<dbReference type="AlphaFoldDB" id="A0AAU9RDH0"/>
<dbReference type="EMBL" id="OU466857">
    <property type="protein sequence ID" value="CAH2036260.1"/>
    <property type="molecule type" value="Genomic_DNA"/>
</dbReference>
<organism evidence="1 2">
    <name type="scientific">Thlaspi arvense</name>
    <name type="common">Field penny-cress</name>
    <dbReference type="NCBI Taxonomy" id="13288"/>
    <lineage>
        <taxon>Eukaryota</taxon>
        <taxon>Viridiplantae</taxon>
        <taxon>Streptophyta</taxon>
        <taxon>Embryophyta</taxon>
        <taxon>Tracheophyta</taxon>
        <taxon>Spermatophyta</taxon>
        <taxon>Magnoliopsida</taxon>
        <taxon>eudicotyledons</taxon>
        <taxon>Gunneridae</taxon>
        <taxon>Pentapetalae</taxon>
        <taxon>rosids</taxon>
        <taxon>malvids</taxon>
        <taxon>Brassicales</taxon>
        <taxon>Brassicaceae</taxon>
        <taxon>Thlaspideae</taxon>
        <taxon>Thlaspi</taxon>
    </lineage>
</organism>
<reference evidence="1 2" key="1">
    <citation type="submission" date="2022-03" db="EMBL/GenBank/DDBJ databases">
        <authorList>
            <person name="Nunn A."/>
            <person name="Chopra R."/>
            <person name="Nunn A."/>
            <person name="Contreras Garrido A."/>
        </authorList>
    </citation>
    <scope>NUCLEOTIDE SEQUENCE [LARGE SCALE GENOMIC DNA]</scope>
</reference>
<name>A0AAU9RDH0_THLAR</name>
<gene>
    <name evidence="1" type="ORF">TAV2_LOCUS1851</name>
</gene>
<proteinExistence type="predicted"/>
<dbReference type="NCBIfam" id="TIGR01589">
    <property type="entry name" value="A_thal_3526"/>
    <property type="match status" value="1"/>
</dbReference>
<evidence type="ECO:0000313" key="1">
    <source>
        <dbReference type="EMBL" id="CAH2036260.1"/>
    </source>
</evidence>
<dbReference type="Pfam" id="PF09713">
    <property type="entry name" value="A_thal_3526"/>
    <property type="match status" value="1"/>
</dbReference>
<dbReference type="InterPro" id="IPR006476">
    <property type="entry name" value="CHP01589_pln"/>
</dbReference>